<comment type="cofactor">
    <cofactor evidence="1">
        <name>heme</name>
        <dbReference type="ChEBI" id="CHEBI:30413"/>
    </cofactor>
</comment>
<sequence>KTIDEHEKTLDINNPRDFIDVYITEQQLQTNSIDSTFSVEGLMAVCLDLFAAGAESVSNTLGFALLYLVLNPQVQEKTHEELDRVVGRNRKVSMEDRQR</sequence>
<gene>
    <name evidence="8" type="ORF">TPAB3V08_LOCUS11662</name>
</gene>
<evidence type="ECO:0000256" key="5">
    <source>
        <dbReference type="ARBA" id="ARBA00023002"/>
    </source>
</evidence>
<keyword evidence="5" id="KW-0560">Oxidoreductase</keyword>
<organism evidence="8 9">
    <name type="scientific">Timema podura</name>
    <name type="common">Walking stick</name>
    <dbReference type="NCBI Taxonomy" id="61482"/>
    <lineage>
        <taxon>Eukaryota</taxon>
        <taxon>Metazoa</taxon>
        <taxon>Ecdysozoa</taxon>
        <taxon>Arthropoda</taxon>
        <taxon>Hexapoda</taxon>
        <taxon>Insecta</taxon>
        <taxon>Pterygota</taxon>
        <taxon>Neoptera</taxon>
        <taxon>Polyneoptera</taxon>
        <taxon>Phasmatodea</taxon>
        <taxon>Timematodea</taxon>
        <taxon>Timematoidea</taxon>
        <taxon>Timematidae</taxon>
        <taxon>Timema</taxon>
    </lineage>
</organism>
<keyword evidence="4" id="KW-0479">Metal-binding</keyword>
<keyword evidence="6" id="KW-0408">Iron</keyword>
<dbReference type="InterPro" id="IPR050182">
    <property type="entry name" value="Cytochrome_P450_fam2"/>
</dbReference>
<proteinExistence type="inferred from homology"/>
<dbReference type="Proteomes" id="UP001153148">
    <property type="component" value="Unassembled WGS sequence"/>
</dbReference>
<evidence type="ECO:0008006" key="10">
    <source>
        <dbReference type="Google" id="ProtNLM"/>
    </source>
</evidence>
<reference evidence="8" key="1">
    <citation type="submission" date="2021-03" db="EMBL/GenBank/DDBJ databases">
        <authorList>
            <person name="Tran Van P."/>
        </authorList>
    </citation>
    <scope>NUCLEOTIDE SEQUENCE</scope>
</reference>
<dbReference type="SUPFAM" id="SSF48264">
    <property type="entry name" value="Cytochrome P450"/>
    <property type="match status" value="1"/>
</dbReference>
<dbReference type="InterPro" id="IPR036396">
    <property type="entry name" value="Cyt_P450_sf"/>
</dbReference>
<dbReference type="InterPro" id="IPR001128">
    <property type="entry name" value="Cyt_P450"/>
</dbReference>
<keyword evidence="7" id="KW-0503">Monooxygenase</keyword>
<dbReference type="Gene3D" id="1.10.630.10">
    <property type="entry name" value="Cytochrome P450"/>
    <property type="match status" value="1"/>
</dbReference>
<feature type="non-terminal residue" evidence="8">
    <location>
        <position position="1"/>
    </location>
</feature>
<evidence type="ECO:0000313" key="9">
    <source>
        <dbReference type="Proteomes" id="UP001153148"/>
    </source>
</evidence>
<keyword evidence="9" id="KW-1185">Reference proteome</keyword>
<dbReference type="EMBL" id="CAJPIN010036333">
    <property type="protein sequence ID" value="CAG2064717.1"/>
    <property type="molecule type" value="Genomic_DNA"/>
</dbReference>
<dbReference type="PRINTS" id="PR00463">
    <property type="entry name" value="EP450I"/>
</dbReference>
<dbReference type="PANTHER" id="PTHR24300">
    <property type="entry name" value="CYTOCHROME P450 508A4-RELATED"/>
    <property type="match status" value="1"/>
</dbReference>
<evidence type="ECO:0000256" key="7">
    <source>
        <dbReference type="ARBA" id="ARBA00023033"/>
    </source>
</evidence>
<dbReference type="PANTHER" id="PTHR24300:SF376">
    <property type="entry name" value="CYTOCHROME P450 15A1"/>
    <property type="match status" value="1"/>
</dbReference>
<evidence type="ECO:0000256" key="1">
    <source>
        <dbReference type="ARBA" id="ARBA00001971"/>
    </source>
</evidence>
<dbReference type="InterPro" id="IPR002401">
    <property type="entry name" value="Cyt_P450_E_grp-I"/>
</dbReference>
<dbReference type="Pfam" id="PF00067">
    <property type="entry name" value="p450"/>
    <property type="match status" value="1"/>
</dbReference>
<accession>A0ABN7PA72</accession>
<evidence type="ECO:0000256" key="6">
    <source>
        <dbReference type="ARBA" id="ARBA00023004"/>
    </source>
</evidence>
<evidence type="ECO:0000256" key="2">
    <source>
        <dbReference type="ARBA" id="ARBA00010617"/>
    </source>
</evidence>
<name>A0ABN7PA72_TIMPD</name>
<evidence type="ECO:0000256" key="3">
    <source>
        <dbReference type="ARBA" id="ARBA00022617"/>
    </source>
</evidence>
<comment type="similarity">
    <text evidence="2">Belongs to the cytochrome P450 family.</text>
</comment>
<evidence type="ECO:0000313" key="8">
    <source>
        <dbReference type="EMBL" id="CAG2064717.1"/>
    </source>
</evidence>
<evidence type="ECO:0000256" key="4">
    <source>
        <dbReference type="ARBA" id="ARBA00022723"/>
    </source>
</evidence>
<keyword evidence="3" id="KW-0349">Heme</keyword>
<protein>
    <recommendedName>
        <fullName evidence="10">Cytochrome P450</fullName>
    </recommendedName>
</protein>
<comment type="caution">
    <text evidence="8">The sequence shown here is derived from an EMBL/GenBank/DDBJ whole genome shotgun (WGS) entry which is preliminary data.</text>
</comment>